<dbReference type="EMBL" id="BMZF01000011">
    <property type="protein sequence ID" value="GHA61414.1"/>
    <property type="molecule type" value="Genomic_DNA"/>
</dbReference>
<dbReference type="InterPro" id="IPR018511">
    <property type="entry name" value="Hemolysin-typ_Ca-bd_CS"/>
</dbReference>
<gene>
    <name evidence="1" type="ORF">GCM10008927_28590</name>
</gene>
<dbReference type="SUPFAM" id="SSF51120">
    <property type="entry name" value="beta-Roll"/>
    <property type="match status" value="1"/>
</dbReference>
<accession>A0ABQ3D7V2</accession>
<dbReference type="PROSITE" id="PS00330">
    <property type="entry name" value="HEMOLYSIN_CALCIUM"/>
    <property type="match status" value="2"/>
</dbReference>
<dbReference type="PRINTS" id="PR00313">
    <property type="entry name" value="CABNDNGRPT"/>
</dbReference>
<dbReference type="Gene3D" id="2.150.10.10">
    <property type="entry name" value="Serralysin-like metalloprotease, C-terminal"/>
    <property type="match status" value="1"/>
</dbReference>
<reference evidence="2" key="1">
    <citation type="journal article" date="2019" name="Int. J. Syst. Evol. Microbiol.">
        <title>The Global Catalogue of Microorganisms (GCM) 10K type strain sequencing project: providing services to taxonomists for standard genome sequencing and annotation.</title>
        <authorList>
            <consortium name="The Broad Institute Genomics Platform"/>
            <consortium name="The Broad Institute Genome Sequencing Center for Infectious Disease"/>
            <person name="Wu L."/>
            <person name="Ma J."/>
        </authorList>
    </citation>
    <scope>NUCLEOTIDE SEQUENCE [LARGE SCALE GENOMIC DNA]</scope>
    <source>
        <strain evidence="2">KCTC 32465</strain>
    </source>
</reference>
<dbReference type="InterPro" id="IPR011049">
    <property type="entry name" value="Serralysin-like_metalloprot_C"/>
</dbReference>
<dbReference type="Pfam" id="PF00353">
    <property type="entry name" value="HemolysinCabind"/>
    <property type="match status" value="1"/>
</dbReference>
<dbReference type="RefSeq" id="WP_189641423.1">
    <property type="nucleotide sequence ID" value="NZ_BMZF01000011.1"/>
</dbReference>
<comment type="caution">
    <text evidence="1">The sequence shown here is derived from an EMBL/GenBank/DDBJ whole genome shotgun (WGS) entry which is preliminary data.</text>
</comment>
<evidence type="ECO:0000313" key="2">
    <source>
        <dbReference type="Proteomes" id="UP000634455"/>
    </source>
</evidence>
<protein>
    <submittedName>
        <fullName evidence="1">Uncharacterized protein</fullName>
    </submittedName>
</protein>
<proteinExistence type="predicted"/>
<dbReference type="SUPFAM" id="SSF50956">
    <property type="entry name" value="Thermostable phytase (3-phytase)"/>
    <property type="match status" value="1"/>
</dbReference>
<sequence>MTLSVVGTLFRQGNGNLVGVNDFAVFFSGSRVFLVTGSEARGNFAVYYIYPDAEPRRRGGLSEGDETGSNTLSGFELITHNGETFLLTSGRYDDNAALVPIDSSGKLDNEFNISGDATDYGHFTLTHTVQLDGKTFTFVIRNGQSGIESYRIMNDLSFRQKRGYDDTSDTHLGDVTAMDSVTIGDRTFLITVSGIDAGIQTYVVGRHGNLRTRDTVSPDHGAGLALSTDVDIVAVGEMHFAVLTSAGTNSVTVYHINNHGHLTQTDHVLDGRDTRFQDASIVETIAHHGRAYVFVAGSDDGITVFELTSDGQLQLREVLADDFETALNNISTMELVILDDTIQLFVGSSSEHAMTQFTYTPQNTGYVINGAGDADNLIGSADNDIMFGAGNGDHINGRAGDDMIDGGAGRDILTGGTGNDTFVFAPDGRRDIITDFQLGKDVIDLSQFDLVGHVDSLDIRSRSFGAVIVIGGETIRIENHREERFYADDFTNEDFIFI</sequence>
<name>A0ABQ3D7V2_9RHOB</name>
<dbReference type="InterPro" id="IPR001343">
    <property type="entry name" value="Hemolysn_Ca-bd"/>
</dbReference>
<organism evidence="1 2">
    <name type="scientific">Paramylibacter ulvae</name>
    <dbReference type="NCBI Taxonomy" id="1651968"/>
    <lineage>
        <taxon>Bacteria</taxon>
        <taxon>Pseudomonadati</taxon>
        <taxon>Pseudomonadota</taxon>
        <taxon>Alphaproteobacteria</taxon>
        <taxon>Rhodobacterales</taxon>
        <taxon>Paracoccaceae</taxon>
        <taxon>Paramylibacter</taxon>
    </lineage>
</organism>
<evidence type="ECO:0000313" key="1">
    <source>
        <dbReference type="EMBL" id="GHA61414.1"/>
    </source>
</evidence>
<dbReference type="Proteomes" id="UP000634455">
    <property type="component" value="Unassembled WGS sequence"/>
</dbReference>
<keyword evidence="2" id="KW-1185">Reference proteome</keyword>